<reference evidence="2" key="1">
    <citation type="submission" date="2019-12" db="EMBL/GenBank/DDBJ databases">
        <title>Genome sequencing and annotation of Brassica cretica.</title>
        <authorList>
            <person name="Studholme D.J."/>
            <person name="Sarris P."/>
        </authorList>
    </citation>
    <scope>NUCLEOTIDE SEQUENCE</scope>
    <source>
        <strain evidence="2">PFS-109/04</strain>
        <tissue evidence="2">Leaf</tissue>
    </source>
</reference>
<feature type="compositionally biased region" description="Polar residues" evidence="1">
    <location>
        <begin position="1"/>
        <end position="14"/>
    </location>
</feature>
<proteinExistence type="predicted"/>
<dbReference type="EMBL" id="QGKX02000088">
    <property type="protein sequence ID" value="KAF3584450.1"/>
    <property type="molecule type" value="Genomic_DNA"/>
</dbReference>
<accession>A0A8S9RUM3</accession>
<comment type="caution">
    <text evidence="2">The sequence shown here is derived from an EMBL/GenBank/DDBJ whole genome shotgun (WGS) entry which is preliminary data.</text>
</comment>
<evidence type="ECO:0000313" key="2">
    <source>
        <dbReference type="EMBL" id="KAF3584450.1"/>
    </source>
</evidence>
<organism evidence="2 3">
    <name type="scientific">Brassica cretica</name>
    <name type="common">Mustard</name>
    <dbReference type="NCBI Taxonomy" id="69181"/>
    <lineage>
        <taxon>Eukaryota</taxon>
        <taxon>Viridiplantae</taxon>
        <taxon>Streptophyta</taxon>
        <taxon>Embryophyta</taxon>
        <taxon>Tracheophyta</taxon>
        <taxon>Spermatophyta</taxon>
        <taxon>Magnoliopsida</taxon>
        <taxon>eudicotyledons</taxon>
        <taxon>Gunneridae</taxon>
        <taxon>Pentapetalae</taxon>
        <taxon>rosids</taxon>
        <taxon>malvids</taxon>
        <taxon>Brassicales</taxon>
        <taxon>Brassicaceae</taxon>
        <taxon>Brassiceae</taxon>
        <taxon>Brassica</taxon>
    </lineage>
</organism>
<gene>
    <name evidence="2" type="ORF">F2Q69_00029379</name>
</gene>
<sequence length="79" mass="8601">MSESPQKNRISFKTSKAEETNSRNGSPGKLSRDTGQLVRRDRVPGESSAATRASSPGEHDRVVGRLTGELGRYTSQLAR</sequence>
<dbReference type="Proteomes" id="UP000712600">
    <property type="component" value="Unassembled WGS sequence"/>
</dbReference>
<evidence type="ECO:0000256" key="1">
    <source>
        <dbReference type="SAM" id="MobiDB-lite"/>
    </source>
</evidence>
<dbReference type="AlphaFoldDB" id="A0A8S9RUM3"/>
<name>A0A8S9RUM3_BRACR</name>
<protein>
    <submittedName>
        <fullName evidence="2">Uncharacterized protein</fullName>
    </submittedName>
</protein>
<feature type="region of interest" description="Disordered" evidence="1">
    <location>
        <begin position="1"/>
        <end position="79"/>
    </location>
</feature>
<evidence type="ECO:0000313" key="3">
    <source>
        <dbReference type="Proteomes" id="UP000712600"/>
    </source>
</evidence>